<reference evidence="1 2" key="1">
    <citation type="submission" date="2013-03" db="EMBL/GenBank/DDBJ databases">
        <title>The Genome Sequence of Cladophialophora yegresii CBS 114405.</title>
        <authorList>
            <consortium name="The Broad Institute Genomics Platform"/>
            <person name="Cuomo C."/>
            <person name="de Hoog S."/>
            <person name="Gorbushina A."/>
            <person name="Walker B."/>
            <person name="Young S.K."/>
            <person name="Zeng Q."/>
            <person name="Gargeya S."/>
            <person name="Fitzgerald M."/>
            <person name="Haas B."/>
            <person name="Abouelleil A."/>
            <person name="Allen A.W."/>
            <person name="Alvarado L."/>
            <person name="Arachchi H.M."/>
            <person name="Berlin A.M."/>
            <person name="Chapman S.B."/>
            <person name="Gainer-Dewar J."/>
            <person name="Goldberg J."/>
            <person name="Griggs A."/>
            <person name="Gujja S."/>
            <person name="Hansen M."/>
            <person name="Howarth C."/>
            <person name="Imamovic A."/>
            <person name="Ireland A."/>
            <person name="Larimer J."/>
            <person name="McCowan C."/>
            <person name="Murphy C."/>
            <person name="Pearson M."/>
            <person name="Poon T.W."/>
            <person name="Priest M."/>
            <person name="Roberts A."/>
            <person name="Saif S."/>
            <person name="Shea T."/>
            <person name="Sisk P."/>
            <person name="Sykes S."/>
            <person name="Wortman J."/>
            <person name="Nusbaum C."/>
            <person name="Birren B."/>
        </authorList>
    </citation>
    <scope>NUCLEOTIDE SEQUENCE [LARGE SCALE GENOMIC DNA]</scope>
    <source>
        <strain evidence="1 2">CBS 114405</strain>
    </source>
</reference>
<gene>
    <name evidence="1" type="ORF">A1O7_05326</name>
</gene>
<organism evidence="1 2">
    <name type="scientific">Cladophialophora yegresii CBS 114405</name>
    <dbReference type="NCBI Taxonomy" id="1182544"/>
    <lineage>
        <taxon>Eukaryota</taxon>
        <taxon>Fungi</taxon>
        <taxon>Dikarya</taxon>
        <taxon>Ascomycota</taxon>
        <taxon>Pezizomycotina</taxon>
        <taxon>Eurotiomycetes</taxon>
        <taxon>Chaetothyriomycetidae</taxon>
        <taxon>Chaetothyriales</taxon>
        <taxon>Herpotrichiellaceae</taxon>
        <taxon>Cladophialophora</taxon>
    </lineage>
</organism>
<name>W9VQT8_9EURO</name>
<comment type="caution">
    <text evidence="1">The sequence shown here is derived from an EMBL/GenBank/DDBJ whole genome shotgun (WGS) entry which is preliminary data.</text>
</comment>
<dbReference type="RefSeq" id="XP_007757526.1">
    <property type="nucleotide sequence ID" value="XM_007759336.1"/>
</dbReference>
<dbReference type="VEuPathDB" id="FungiDB:A1O7_05326"/>
<accession>W9VQT8</accession>
<sequence>MVATVSHRSGGSLNTWSIHHVRRPHDVYRSRTVIQPFCPRHCPDLSCDCFPPLPRSNRPGKHGVLPPVLPRERILWNR</sequence>
<dbReference type="HOGENOM" id="CLU_2621841_0_0_1"/>
<dbReference type="Proteomes" id="UP000019473">
    <property type="component" value="Unassembled WGS sequence"/>
</dbReference>
<dbReference type="AlphaFoldDB" id="W9VQT8"/>
<evidence type="ECO:0000313" key="2">
    <source>
        <dbReference type="Proteomes" id="UP000019473"/>
    </source>
</evidence>
<dbReference type="EMBL" id="AMGW01000004">
    <property type="protein sequence ID" value="EXJ57903.1"/>
    <property type="molecule type" value="Genomic_DNA"/>
</dbReference>
<protein>
    <submittedName>
        <fullName evidence="1">Uncharacterized protein</fullName>
    </submittedName>
</protein>
<dbReference type="GeneID" id="19179911"/>
<evidence type="ECO:0000313" key="1">
    <source>
        <dbReference type="EMBL" id="EXJ57903.1"/>
    </source>
</evidence>
<keyword evidence="2" id="KW-1185">Reference proteome</keyword>
<proteinExistence type="predicted"/>